<evidence type="ECO:0000313" key="1">
    <source>
        <dbReference type="EMBL" id="CCD14832.1"/>
    </source>
</evidence>
<keyword evidence="2" id="KW-1185">Reference proteome</keyword>
<accession>F9WC40</accession>
<dbReference type="Proteomes" id="UP000000702">
    <property type="component" value="Unassembled WGS sequence"/>
</dbReference>
<dbReference type="AlphaFoldDB" id="F9WC40"/>
<dbReference type="EMBL" id="CAEQ01001664">
    <property type="protein sequence ID" value="CCD14832.1"/>
    <property type="molecule type" value="Genomic_DNA"/>
</dbReference>
<dbReference type="VEuPathDB" id="TriTrypDB:TcIL3000_0_54100"/>
<sequence length="159" mass="18065">MPTYVWDAVSGHSNDARLRERNLTSFIKILSMLYDVVDSSQRGVEALEEGIDAYDTPPRARQWLSSAFSTGAKLFAAWLTVDGPREVLSVCTSTCVNFYWMAWNCILWQLQEIWKSLPSSWPCALDRGCVSGEVMRFASDVMHDYCKGRSPGHRCRRTS</sequence>
<evidence type="ECO:0000313" key="2">
    <source>
        <dbReference type="Proteomes" id="UP000000702"/>
    </source>
</evidence>
<gene>
    <name evidence="1" type="ORF">TCIL3000_0_54100</name>
</gene>
<reference evidence="2" key="1">
    <citation type="submission" date="2011-07" db="EMBL/GenBank/DDBJ databases">
        <title>Divergent evolution of antigenic variation in African trypanosomes.</title>
        <authorList>
            <person name="Jackson A.P."/>
            <person name="Berry A."/>
            <person name="Allison H.C."/>
            <person name="Burton P."/>
            <person name="Anderson J."/>
            <person name="Aslett M."/>
            <person name="Brown R."/>
            <person name="Corton N."/>
            <person name="Harris D."/>
            <person name="Hauser H."/>
            <person name="Gamble J."/>
            <person name="Gilderthorp R."/>
            <person name="McQuillan J."/>
            <person name="Quail M.A."/>
            <person name="Sanders M."/>
            <person name="Van Tonder A."/>
            <person name="Ginger M.L."/>
            <person name="Donelson J.E."/>
            <person name="Field M.C."/>
            <person name="Barry J.D."/>
            <person name="Berriman M."/>
            <person name="Hertz-Fowler C."/>
        </authorList>
    </citation>
    <scope>NUCLEOTIDE SEQUENCE [LARGE SCALE GENOMIC DNA]</scope>
    <source>
        <strain evidence="2">IL3000</strain>
    </source>
</reference>
<proteinExistence type="predicted"/>
<organism evidence="1 2">
    <name type="scientific">Trypanosoma congolense (strain IL3000)</name>
    <dbReference type="NCBI Taxonomy" id="1068625"/>
    <lineage>
        <taxon>Eukaryota</taxon>
        <taxon>Discoba</taxon>
        <taxon>Euglenozoa</taxon>
        <taxon>Kinetoplastea</taxon>
        <taxon>Metakinetoplastina</taxon>
        <taxon>Trypanosomatida</taxon>
        <taxon>Trypanosomatidae</taxon>
        <taxon>Trypanosoma</taxon>
        <taxon>Nannomonas</taxon>
    </lineage>
</organism>
<protein>
    <submittedName>
        <fullName evidence="1">WGS project CAEQ00000000 data, annotated contig 2181</fullName>
    </submittedName>
</protein>
<name>F9WC40_TRYCI</name>
<comment type="caution">
    <text evidence="1">The sequence shown here is derived from an EMBL/GenBank/DDBJ whole genome shotgun (WGS) entry which is preliminary data.</text>
</comment>
<reference evidence="1 2" key="2">
    <citation type="journal article" date="2012" name="Proc. Natl. Acad. Sci. U.S.A.">
        <title>Antigenic diversity is generated by distinct evolutionary mechanisms in African trypanosome species.</title>
        <authorList>
            <person name="Jackson A.P."/>
            <person name="Berry A."/>
            <person name="Aslett M."/>
            <person name="Allison H.C."/>
            <person name="Burton P."/>
            <person name="Vavrova-Anderson J."/>
            <person name="Brown R."/>
            <person name="Browne H."/>
            <person name="Corton N."/>
            <person name="Hauser H."/>
            <person name="Gamble J."/>
            <person name="Gilderthorp R."/>
            <person name="Marcello L."/>
            <person name="McQuillan J."/>
            <person name="Otto T.D."/>
            <person name="Quail M.A."/>
            <person name="Sanders M.J."/>
            <person name="van Tonder A."/>
            <person name="Ginger M.L."/>
            <person name="Field M.C."/>
            <person name="Barry J.D."/>
            <person name="Hertz-Fowler C."/>
            <person name="Berriman M."/>
        </authorList>
    </citation>
    <scope>NUCLEOTIDE SEQUENCE [LARGE SCALE GENOMIC DNA]</scope>
    <source>
        <strain evidence="1 2">IL3000</strain>
    </source>
</reference>